<dbReference type="Proteomes" id="UP000054337">
    <property type="component" value="Unassembled WGS sequence"/>
</dbReference>
<keyword evidence="2" id="KW-1185">Reference proteome</keyword>
<name>W7DZG6_BIPV3</name>
<evidence type="ECO:0000313" key="2">
    <source>
        <dbReference type="Proteomes" id="UP000054337"/>
    </source>
</evidence>
<dbReference type="EMBL" id="KI968787">
    <property type="protein sequence ID" value="EUN23443.1"/>
    <property type="molecule type" value="Genomic_DNA"/>
</dbReference>
<evidence type="ECO:0000313" key="1">
    <source>
        <dbReference type="EMBL" id="EUN23443.1"/>
    </source>
</evidence>
<dbReference type="AlphaFoldDB" id="W7DZG6"/>
<protein>
    <submittedName>
        <fullName evidence="1">Uncharacterized protein</fullName>
    </submittedName>
</protein>
<gene>
    <name evidence="1" type="ORF">COCVIDRAFT_108780</name>
</gene>
<dbReference type="RefSeq" id="XP_014553017.1">
    <property type="nucleotide sequence ID" value="XM_014697531.1"/>
</dbReference>
<sequence length="59" mass="6756">MFCHDERSVILRQRALSTEVHHDANKAPCICTKCHVLIRTNQAVRNLLDTDGKCRPRAL</sequence>
<dbReference type="GeneID" id="26249454"/>
<accession>W7DZG6</accession>
<dbReference type="HOGENOM" id="CLU_2960398_0_0_1"/>
<reference evidence="1 2" key="1">
    <citation type="journal article" date="2013" name="PLoS Genet.">
        <title>Comparative genome structure, secondary metabolite, and effector coding capacity across Cochliobolus pathogens.</title>
        <authorList>
            <person name="Condon B.J."/>
            <person name="Leng Y."/>
            <person name="Wu D."/>
            <person name="Bushley K.E."/>
            <person name="Ohm R.A."/>
            <person name="Otillar R."/>
            <person name="Martin J."/>
            <person name="Schackwitz W."/>
            <person name="Grimwood J."/>
            <person name="MohdZainudin N."/>
            <person name="Xue C."/>
            <person name="Wang R."/>
            <person name="Manning V.A."/>
            <person name="Dhillon B."/>
            <person name="Tu Z.J."/>
            <person name="Steffenson B.J."/>
            <person name="Salamov A."/>
            <person name="Sun H."/>
            <person name="Lowry S."/>
            <person name="LaButti K."/>
            <person name="Han J."/>
            <person name="Copeland A."/>
            <person name="Lindquist E."/>
            <person name="Barry K."/>
            <person name="Schmutz J."/>
            <person name="Baker S.E."/>
            <person name="Ciuffetti L.M."/>
            <person name="Grigoriev I.V."/>
            <person name="Zhong S."/>
            <person name="Turgeon B.G."/>
        </authorList>
    </citation>
    <scope>NUCLEOTIDE SEQUENCE [LARGE SCALE GENOMIC DNA]</scope>
    <source>
        <strain evidence="1 2">FI3</strain>
    </source>
</reference>
<organism evidence="1 2">
    <name type="scientific">Bipolaris victoriae (strain FI3)</name>
    <name type="common">Victoria blight of oats agent</name>
    <name type="synonym">Cochliobolus victoriae</name>
    <dbReference type="NCBI Taxonomy" id="930091"/>
    <lineage>
        <taxon>Eukaryota</taxon>
        <taxon>Fungi</taxon>
        <taxon>Dikarya</taxon>
        <taxon>Ascomycota</taxon>
        <taxon>Pezizomycotina</taxon>
        <taxon>Dothideomycetes</taxon>
        <taxon>Pleosporomycetidae</taxon>
        <taxon>Pleosporales</taxon>
        <taxon>Pleosporineae</taxon>
        <taxon>Pleosporaceae</taxon>
        <taxon>Bipolaris</taxon>
    </lineage>
</organism>
<proteinExistence type="predicted"/>